<dbReference type="InterPro" id="IPR045077">
    <property type="entry name" value="L3_arc_euk"/>
</dbReference>
<dbReference type="FunFam" id="3.30.1430.10:FF:000001">
    <property type="entry name" value="60S ribosomal protein L3"/>
    <property type="match status" value="1"/>
</dbReference>
<dbReference type="InterPro" id="IPR019926">
    <property type="entry name" value="Ribosomal_uL3_CS"/>
</dbReference>
<dbReference type="PANTHER" id="PTHR11363">
    <property type="entry name" value="60S RIBOSOMAL PROTEIN L3-RELATED"/>
    <property type="match status" value="1"/>
</dbReference>
<dbReference type="OMA" id="HVEDGKM"/>
<dbReference type="FunFam" id="4.10.960.10:FF:000002">
    <property type="entry name" value="60S ribosomal protein L3"/>
    <property type="match status" value="1"/>
</dbReference>
<gene>
    <name evidence="6" type="primary">RPL3L</name>
</gene>
<dbReference type="Proteomes" id="UP001501920">
    <property type="component" value="Chromosome 14"/>
</dbReference>
<dbReference type="GeneID" id="108432191"/>
<evidence type="ECO:0000256" key="3">
    <source>
        <dbReference type="ARBA" id="ARBA00023274"/>
    </source>
</evidence>
<dbReference type="GO" id="GO:0022625">
    <property type="term" value="C:cytosolic large ribosomal subunit"/>
    <property type="evidence" value="ECO:0007669"/>
    <property type="project" value="TreeGrafter"/>
</dbReference>
<dbReference type="OrthoDB" id="1611972at2759"/>
<dbReference type="STRING" id="42514.ENSPNAP00000019370"/>
<name>A0A3B4D786_PYGNA</name>
<dbReference type="PROSITE" id="PS00474">
    <property type="entry name" value="RIBOSOMAL_L3"/>
    <property type="match status" value="1"/>
</dbReference>
<evidence type="ECO:0000313" key="7">
    <source>
        <dbReference type="Proteomes" id="UP001501920"/>
    </source>
</evidence>
<dbReference type="GO" id="GO:0003723">
    <property type="term" value="F:RNA binding"/>
    <property type="evidence" value="ECO:0007669"/>
    <property type="project" value="TreeGrafter"/>
</dbReference>
<sequence>MSHRKFHAPRHGHLGFLPHKRSKRHRGKVRNWPKDDPKQPIHLTAFLGYKAGMTHTLREMHRTGMKVTKREEVEAVTIIETPPLIMVGVVGYISTLKGLRNFKTIFAEHISDECKRRFYKNWYKSKKKAFTKYCKKWQDDAGKKQLEKDFILMKKYCSVIRVIVHSQMRLLPLRQKKAHIMEIQLNGGTIAEKVDWARERLEQPVPVSSVFYQDEMIDVIGVTKGHGMKGVTSRWHTKKLPRKTHKGLRKVACIGAWHPARVGYTVARAGQKGYHHRTELNKKIYRIGKGVHVQDGKVVRNNASTNYDTTQKTITPLGGFPHYGEVNNDFVMVKGCVVGAKKRVLTLRKSLLVQTSRKAKETIELKFIDTTSKFGHGRFQTAQEKFAFMGPQKKHLLKKAPEPVSEEPM</sequence>
<accession>A0A3B4D786</accession>
<dbReference type="GeneTree" id="ENSGT00390000017606"/>
<reference evidence="6" key="2">
    <citation type="submission" date="2025-05" db="UniProtKB">
        <authorList>
            <consortium name="Ensembl"/>
        </authorList>
    </citation>
    <scope>IDENTIFICATION</scope>
</reference>
<dbReference type="FunFam" id="2.40.30.10:FF:000079">
    <property type="entry name" value="60S ribosomal protein L3"/>
    <property type="match status" value="1"/>
</dbReference>
<dbReference type="GO" id="GO:0003735">
    <property type="term" value="F:structural constituent of ribosome"/>
    <property type="evidence" value="ECO:0007669"/>
    <property type="project" value="InterPro"/>
</dbReference>
<reference evidence="6 7" key="1">
    <citation type="submission" date="2020-10" db="EMBL/GenBank/DDBJ databases">
        <title>Pygocentrus nattereri (red-bellied piranha) genome, fPygNat1, primary haplotype.</title>
        <authorList>
            <person name="Myers G."/>
            <person name="Meyer A."/>
            <person name="Karagic N."/>
            <person name="Pippel M."/>
            <person name="Winkler S."/>
            <person name="Tracey A."/>
            <person name="Wood J."/>
            <person name="Formenti G."/>
            <person name="Howe K."/>
            <person name="Fedrigo O."/>
            <person name="Jarvis E.D."/>
        </authorList>
    </citation>
    <scope>NUCLEOTIDE SEQUENCE [LARGE SCALE GENOMIC DNA]</scope>
</reference>
<evidence type="ECO:0000256" key="5">
    <source>
        <dbReference type="SAM" id="MobiDB-lite"/>
    </source>
</evidence>
<evidence type="ECO:0008006" key="8">
    <source>
        <dbReference type="Google" id="ProtNLM"/>
    </source>
</evidence>
<protein>
    <recommendedName>
        <fullName evidence="8">Ribosomal protein L3 like</fullName>
    </recommendedName>
</protein>
<feature type="compositionally biased region" description="Basic residues" evidence="5">
    <location>
        <begin position="1"/>
        <end position="31"/>
    </location>
</feature>
<feature type="region of interest" description="Disordered" evidence="5">
    <location>
        <begin position="1"/>
        <end position="36"/>
    </location>
</feature>
<evidence type="ECO:0000313" key="6">
    <source>
        <dbReference type="Ensembl" id="ENSPNAP00000019370.1"/>
    </source>
</evidence>
<dbReference type="Gene3D" id="2.40.30.10">
    <property type="entry name" value="Translation factors"/>
    <property type="match status" value="1"/>
</dbReference>
<dbReference type="InterPro" id="IPR000597">
    <property type="entry name" value="Ribosomal_uL3"/>
</dbReference>
<dbReference type="Gene3D" id="3.30.1430.10">
    <property type="match status" value="1"/>
</dbReference>
<dbReference type="FunFam" id="2.40.30.10:FF:000351">
    <property type="entry name" value="Ribosomal protein L3"/>
    <property type="match status" value="1"/>
</dbReference>
<dbReference type="Ensembl" id="ENSPNAT00000029139.2">
    <property type="protein sequence ID" value="ENSPNAP00000019370.1"/>
    <property type="gene ID" value="ENSPNAG00000003989.2"/>
</dbReference>
<proteinExistence type="inferred from homology"/>
<evidence type="ECO:0000256" key="4">
    <source>
        <dbReference type="RuleBase" id="RU003905"/>
    </source>
</evidence>
<keyword evidence="7" id="KW-1185">Reference proteome</keyword>
<dbReference type="Ensembl" id="ENSPNAT00000041377.1">
    <property type="protein sequence ID" value="ENSPNAP00000055431.1"/>
    <property type="gene ID" value="ENSPNAG00000003989.2"/>
</dbReference>
<dbReference type="PANTHER" id="PTHR11363:SF7">
    <property type="entry name" value="RIBOSOMAL PROTEIN UL3-LIKE"/>
    <property type="match status" value="1"/>
</dbReference>
<dbReference type="InterPro" id="IPR044892">
    <property type="entry name" value="Ribosomal_L3_dom_3_arc_sf"/>
</dbReference>
<dbReference type="SUPFAM" id="SSF50447">
    <property type="entry name" value="Translation proteins"/>
    <property type="match status" value="1"/>
</dbReference>
<dbReference type="InterPro" id="IPR009000">
    <property type="entry name" value="Transl_B-barrel_sf"/>
</dbReference>
<dbReference type="AlphaFoldDB" id="A0A3B4D786"/>
<organism evidence="6 7">
    <name type="scientific">Pygocentrus nattereri</name>
    <name type="common">Red-bellied piranha</name>
    <dbReference type="NCBI Taxonomy" id="42514"/>
    <lineage>
        <taxon>Eukaryota</taxon>
        <taxon>Metazoa</taxon>
        <taxon>Chordata</taxon>
        <taxon>Craniata</taxon>
        <taxon>Vertebrata</taxon>
        <taxon>Euteleostomi</taxon>
        <taxon>Actinopterygii</taxon>
        <taxon>Neopterygii</taxon>
        <taxon>Teleostei</taxon>
        <taxon>Ostariophysi</taxon>
        <taxon>Characiformes</taxon>
        <taxon>Characoidei</taxon>
        <taxon>Pygocentrus</taxon>
    </lineage>
</organism>
<evidence type="ECO:0000256" key="2">
    <source>
        <dbReference type="ARBA" id="ARBA00022980"/>
    </source>
</evidence>
<evidence type="ECO:0000256" key="1">
    <source>
        <dbReference type="ARBA" id="ARBA00006540"/>
    </source>
</evidence>
<comment type="similarity">
    <text evidence="1 4">Belongs to the universal ribosomal protein uL3 family.</text>
</comment>
<dbReference type="Pfam" id="PF00297">
    <property type="entry name" value="Ribosomal_L3"/>
    <property type="match status" value="1"/>
</dbReference>
<keyword evidence="2 4" id="KW-0689">Ribosomal protein</keyword>
<dbReference type="Gene3D" id="4.10.960.10">
    <property type="entry name" value="Ribosomal protein L3, domain 3"/>
    <property type="match status" value="1"/>
</dbReference>
<keyword evidence="3 4" id="KW-0687">Ribonucleoprotein</keyword>
<dbReference type="GO" id="GO:0006412">
    <property type="term" value="P:translation"/>
    <property type="evidence" value="ECO:0007669"/>
    <property type="project" value="InterPro"/>
</dbReference>